<sequence length="192" mass="21498">MAIVLQIIGFHNCQGYSQKVEKALRKIGVKLVEIDRESGNVTISSVENPEVIRYALERELKKPVVIMSRDLVPANQNPNPVVSHHYQAPAAIRVSDLHALGQVVLRLARDLDGVEITNSNTTRINFIRRQTPLVVRDVEYAPQPRSPPWVATEPSAPPMPTAKQAVNGYPEDFYGVPRTRSHDDQNGWCTIM</sequence>
<evidence type="ECO:0000313" key="2">
    <source>
        <dbReference type="Proteomes" id="UP001056120"/>
    </source>
</evidence>
<evidence type="ECO:0000313" key="1">
    <source>
        <dbReference type="EMBL" id="KAI3705138.1"/>
    </source>
</evidence>
<gene>
    <name evidence="1" type="ORF">L1987_75371</name>
</gene>
<protein>
    <submittedName>
        <fullName evidence="1">Uncharacterized protein</fullName>
    </submittedName>
</protein>
<reference evidence="2" key="1">
    <citation type="journal article" date="2022" name="Mol. Ecol. Resour.">
        <title>The genomes of chicory, endive, great burdock and yacon provide insights into Asteraceae palaeo-polyploidization history and plant inulin production.</title>
        <authorList>
            <person name="Fan W."/>
            <person name="Wang S."/>
            <person name="Wang H."/>
            <person name="Wang A."/>
            <person name="Jiang F."/>
            <person name="Liu H."/>
            <person name="Zhao H."/>
            <person name="Xu D."/>
            <person name="Zhang Y."/>
        </authorList>
    </citation>
    <scope>NUCLEOTIDE SEQUENCE [LARGE SCALE GENOMIC DNA]</scope>
    <source>
        <strain evidence="2">cv. Yunnan</strain>
    </source>
</reference>
<comment type="caution">
    <text evidence="1">The sequence shown here is derived from an EMBL/GenBank/DDBJ whole genome shotgun (WGS) entry which is preliminary data.</text>
</comment>
<keyword evidence="2" id="KW-1185">Reference proteome</keyword>
<dbReference type="Proteomes" id="UP001056120">
    <property type="component" value="Linkage Group LG25"/>
</dbReference>
<reference evidence="1 2" key="2">
    <citation type="journal article" date="2022" name="Mol. Ecol. Resour.">
        <title>The genomes of chicory, endive, great burdock and yacon provide insights into Asteraceae paleo-polyploidization history and plant inulin production.</title>
        <authorList>
            <person name="Fan W."/>
            <person name="Wang S."/>
            <person name="Wang H."/>
            <person name="Wang A."/>
            <person name="Jiang F."/>
            <person name="Liu H."/>
            <person name="Zhao H."/>
            <person name="Xu D."/>
            <person name="Zhang Y."/>
        </authorList>
    </citation>
    <scope>NUCLEOTIDE SEQUENCE [LARGE SCALE GENOMIC DNA]</scope>
    <source>
        <strain evidence="2">cv. Yunnan</strain>
        <tissue evidence="1">Leaves</tissue>
    </source>
</reference>
<organism evidence="1 2">
    <name type="scientific">Smallanthus sonchifolius</name>
    <dbReference type="NCBI Taxonomy" id="185202"/>
    <lineage>
        <taxon>Eukaryota</taxon>
        <taxon>Viridiplantae</taxon>
        <taxon>Streptophyta</taxon>
        <taxon>Embryophyta</taxon>
        <taxon>Tracheophyta</taxon>
        <taxon>Spermatophyta</taxon>
        <taxon>Magnoliopsida</taxon>
        <taxon>eudicotyledons</taxon>
        <taxon>Gunneridae</taxon>
        <taxon>Pentapetalae</taxon>
        <taxon>asterids</taxon>
        <taxon>campanulids</taxon>
        <taxon>Asterales</taxon>
        <taxon>Asteraceae</taxon>
        <taxon>Asteroideae</taxon>
        <taxon>Heliantheae alliance</taxon>
        <taxon>Millerieae</taxon>
        <taxon>Smallanthus</taxon>
    </lineage>
</organism>
<accession>A0ACB9A705</accession>
<proteinExistence type="predicted"/>
<name>A0ACB9A705_9ASTR</name>
<dbReference type="EMBL" id="CM042042">
    <property type="protein sequence ID" value="KAI3705138.1"/>
    <property type="molecule type" value="Genomic_DNA"/>
</dbReference>